<protein>
    <submittedName>
        <fullName evidence="1">Uncharacterized protein</fullName>
    </submittedName>
</protein>
<evidence type="ECO:0000313" key="2">
    <source>
        <dbReference type="Proteomes" id="UP000650477"/>
    </source>
</evidence>
<dbReference type="EMBL" id="PKLF01000014">
    <property type="protein sequence ID" value="MBE8613763.1"/>
    <property type="molecule type" value="Genomic_DNA"/>
</dbReference>
<dbReference type="Proteomes" id="UP000650477">
    <property type="component" value="Unassembled WGS sequence"/>
</dbReference>
<name>A0A8I0Q6V7_MORMO</name>
<evidence type="ECO:0000313" key="1">
    <source>
        <dbReference type="EMBL" id="MBE8613763.1"/>
    </source>
</evidence>
<proteinExistence type="predicted"/>
<organism evidence="1 2">
    <name type="scientific">Morganella morganii</name>
    <name type="common">Proteus morganii</name>
    <dbReference type="NCBI Taxonomy" id="582"/>
    <lineage>
        <taxon>Bacteria</taxon>
        <taxon>Pseudomonadati</taxon>
        <taxon>Pseudomonadota</taxon>
        <taxon>Gammaproteobacteria</taxon>
        <taxon>Enterobacterales</taxon>
        <taxon>Morganellaceae</taxon>
        <taxon>Morganella</taxon>
    </lineage>
</organism>
<dbReference type="AlphaFoldDB" id="A0A8I0Q6V7"/>
<accession>A0A8I0Q6V7</accession>
<gene>
    <name evidence="1" type="ORF">CYG68_15340</name>
</gene>
<sequence length="272" mass="31233">MNLFFKYKQDAVMNINRCCLEAEQDFPEGHVNQRVTDFLSGMTKNKKENKHDSAIPVIYSLFCPYDDKCYHGDILYPGGMIKNHSNHHRKVHDVILVYPENNKIKNSIFRDNVATEPFGDISHNMLSADKPKNVPAEEEDYSGADISAEEKIPAGSATTELPEIPFFLNHPPPGIKTEVKNQPLRHYEQGRGTQEKIPLFVYHTEKNALSPAYSRADYYCSYHFRQKYQPPEPVHIYRDNPGGFKLETYSESLKRRLKSAVNINGIDNIDII</sequence>
<reference evidence="1" key="1">
    <citation type="submission" date="2017-12" db="EMBL/GenBank/DDBJ databases">
        <title>Genome sequencing and analysis.</title>
        <authorList>
            <person name="Huang Y.-T."/>
        </authorList>
    </citation>
    <scope>NUCLEOTIDE SEQUENCE</scope>
    <source>
        <strain evidence="1">VGH116</strain>
    </source>
</reference>
<comment type="caution">
    <text evidence="1">The sequence shown here is derived from an EMBL/GenBank/DDBJ whole genome shotgun (WGS) entry which is preliminary data.</text>
</comment>